<sequence length="61" mass="6714">MPHETPIYNRLVLEQGDVPADVRGVAQRLARELESVIRPMPLQPPVNVGAAQRGVTFRPGI</sequence>
<keyword evidence="2" id="KW-1185">Reference proteome</keyword>
<organism evidence="1 2">
    <name type="scientific">Streptomyces gelaticus</name>
    <dbReference type="NCBI Taxonomy" id="285446"/>
    <lineage>
        <taxon>Bacteria</taxon>
        <taxon>Bacillati</taxon>
        <taxon>Actinomycetota</taxon>
        <taxon>Actinomycetes</taxon>
        <taxon>Kitasatosporales</taxon>
        <taxon>Streptomycetaceae</taxon>
        <taxon>Streptomyces</taxon>
    </lineage>
</organism>
<proteinExistence type="predicted"/>
<dbReference type="EMBL" id="BMTF01000009">
    <property type="protein sequence ID" value="GGV85860.1"/>
    <property type="molecule type" value="Genomic_DNA"/>
</dbReference>
<protein>
    <submittedName>
        <fullName evidence="1">Uncharacterized protein</fullName>
    </submittedName>
</protein>
<accession>A0ABQ2W248</accession>
<comment type="caution">
    <text evidence="1">The sequence shown here is derived from an EMBL/GenBank/DDBJ whole genome shotgun (WGS) entry which is preliminary data.</text>
</comment>
<dbReference type="Proteomes" id="UP000660675">
    <property type="component" value="Unassembled WGS sequence"/>
</dbReference>
<name>A0ABQ2W248_9ACTN</name>
<evidence type="ECO:0000313" key="2">
    <source>
        <dbReference type="Proteomes" id="UP000660675"/>
    </source>
</evidence>
<evidence type="ECO:0000313" key="1">
    <source>
        <dbReference type="EMBL" id="GGV85860.1"/>
    </source>
</evidence>
<reference evidence="2" key="1">
    <citation type="journal article" date="2019" name="Int. J. Syst. Evol. Microbiol.">
        <title>The Global Catalogue of Microorganisms (GCM) 10K type strain sequencing project: providing services to taxonomists for standard genome sequencing and annotation.</title>
        <authorList>
            <consortium name="The Broad Institute Genomics Platform"/>
            <consortium name="The Broad Institute Genome Sequencing Center for Infectious Disease"/>
            <person name="Wu L."/>
            <person name="Ma J."/>
        </authorList>
    </citation>
    <scope>NUCLEOTIDE SEQUENCE [LARGE SCALE GENOMIC DNA]</scope>
    <source>
        <strain evidence="2">JCM 4376</strain>
    </source>
</reference>
<gene>
    <name evidence="1" type="ORF">GCM10015535_33170</name>
</gene>